<dbReference type="HOGENOM" id="CLU_149224_1_0_9"/>
<dbReference type="InterPro" id="IPR036866">
    <property type="entry name" value="RibonucZ/Hydroxyglut_hydro"/>
</dbReference>
<name>B9DNK7_STACT</name>
<dbReference type="GeneID" id="93793634"/>
<gene>
    <name evidence="1" type="ordered locus">Sca_1209</name>
</gene>
<protein>
    <submittedName>
        <fullName evidence="1">Truncated protein, similar to ComEC late competence protein 3 (Fragment 2)</fullName>
    </submittedName>
</protein>
<keyword evidence="2" id="KW-1185">Reference proteome</keyword>
<sequence>MAIIKTRKYNILTTGDATVKNESKLLANYLIPRIDILKVGHHGSKTSSSEKFINSIHPHYSVISSGKNNAYKLPNKEVIGRLNKVNSQIYNTQKNGQITFNLDDEIQVLTEQ</sequence>
<reference evidence="1 2" key="1">
    <citation type="journal article" date="2009" name="Appl. Environ. Microbiol.">
        <title>Genome analysis of the meat starter culture bacterium Staphylococcus carnosus TM300.</title>
        <authorList>
            <person name="Rosenstein R."/>
            <person name="Nerz C."/>
            <person name="Biswas L."/>
            <person name="Resch A."/>
            <person name="Raddatz G."/>
            <person name="Schuster S.C."/>
            <person name="Goetz F."/>
        </authorList>
    </citation>
    <scope>NUCLEOTIDE SEQUENCE [LARGE SCALE GENOMIC DNA]</scope>
    <source>
        <strain evidence="1 2">TM300</strain>
    </source>
</reference>
<accession>B9DNK7</accession>
<dbReference type="KEGG" id="sca:SCA_1209"/>
<dbReference type="Proteomes" id="UP000000444">
    <property type="component" value="Chromosome"/>
</dbReference>
<evidence type="ECO:0000313" key="2">
    <source>
        <dbReference type="Proteomes" id="UP000000444"/>
    </source>
</evidence>
<dbReference type="Gene3D" id="3.60.15.10">
    <property type="entry name" value="Ribonuclease Z/Hydroxyacylglutathione hydrolase-like"/>
    <property type="match status" value="1"/>
</dbReference>
<dbReference type="AlphaFoldDB" id="B9DNK7"/>
<dbReference type="SUPFAM" id="SSF56281">
    <property type="entry name" value="Metallo-hydrolase/oxidoreductase"/>
    <property type="match status" value="1"/>
</dbReference>
<dbReference type="PANTHER" id="PTHR30619">
    <property type="entry name" value="DNA INTERNALIZATION/COMPETENCE PROTEIN COMEC/REC2"/>
    <property type="match status" value="1"/>
</dbReference>
<proteinExistence type="predicted"/>
<evidence type="ECO:0000313" key="1">
    <source>
        <dbReference type="EMBL" id="CAL28116.1"/>
    </source>
</evidence>
<dbReference type="RefSeq" id="WP_015900456.1">
    <property type="nucleotide sequence ID" value="NC_012121.1"/>
</dbReference>
<organism evidence="1 2">
    <name type="scientific">Staphylococcus carnosus (strain TM300)</name>
    <dbReference type="NCBI Taxonomy" id="396513"/>
    <lineage>
        <taxon>Bacteria</taxon>
        <taxon>Bacillati</taxon>
        <taxon>Bacillota</taxon>
        <taxon>Bacilli</taxon>
        <taxon>Bacillales</taxon>
        <taxon>Staphylococcaceae</taxon>
        <taxon>Staphylococcus</taxon>
    </lineage>
</organism>
<dbReference type="PANTHER" id="PTHR30619:SF1">
    <property type="entry name" value="RECOMBINATION PROTEIN 2"/>
    <property type="match status" value="1"/>
</dbReference>
<dbReference type="InterPro" id="IPR052159">
    <property type="entry name" value="Competence_DNA_uptake"/>
</dbReference>
<dbReference type="EMBL" id="AM295250">
    <property type="protein sequence ID" value="CAL28116.1"/>
    <property type="molecule type" value="Genomic_DNA"/>
</dbReference>
<dbReference type="eggNOG" id="COG2333">
    <property type="taxonomic scope" value="Bacteria"/>
</dbReference>